<dbReference type="AlphaFoldDB" id="A0A556C1N2"/>
<dbReference type="Proteomes" id="UP000316406">
    <property type="component" value="Unassembled WGS sequence"/>
</dbReference>
<accession>A0A556C1N2</accession>
<dbReference type="EMBL" id="VLTK01000030">
    <property type="protein sequence ID" value="TSI11302.1"/>
    <property type="molecule type" value="Genomic_DNA"/>
</dbReference>
<protein>
    <submittedName>
        <fullName evidence="2">Recombinase RecT</fullName>
    </submittedName>
</protein>
<proteinExistence type="predicted"/>
<feature type="compositionally biased region" description="Basic and acidic residues" evidence="1">
    <location>
        <begin position="9"/>
        <end position="24"/>
    </location>
</feature>
<dbReference type="InterPro" id="IPR018330">
    <property type="entry name" value="RecT_fam"/>
</dbReference>
<comment type="caution">
    <text evidence="2">The sequence shown here is derived from an EMBL/GenBank/DDBJ whole genome shotgun (WGS) entry which is preliminary data.</text>
</comment>
<dbReference type="GO" id="GO:0003677">
    <property type="term" value="F:DNA binding"/>
    <property type="evidence" value="ECO:0007669"/>
    <property type="project" value="InterPro"/>
</dbReference>
<dbReference type="GO" id="GO:0006259">
    <property type="term" value="P:DNA metabolic process"/>
    <property type="evidence" value="ECO:0007669"/>
    <property type="project" value="InterPro"/>
</dbReference>
<sequence>MGALCNPAGKDHEGEVDHNPRERTGSSSMSTEIAITNPAAAMSISEKQQYAELLAQASLLPKQYQRNPANVLLAMELGQSLSIPPIQAINEVHVIEGKPSASANLIGGLVRRAGHVLRIRVDRDAMQATAQIIRNDDPDYTFEVTWTMDDAKRAGSTNKDNWKKYPIAMLKARAITEVAREACPEALMGISYTPDELGAVVDQDGHPVNVAANAAPMPRAQGSKQAERANTPAASGRDWLAELDDCATAEAVRTLYRECSAARELTKEIADQMNTAGATLAATEKQDEEIVDGTLVDDDGVIQDNAA</sequence>
<keyword evidence="3" id="KW-1185">Reference proteome</keyword>
<name>A0A556C1N2_BREAU</name>
<dbReference type="Pfam" id="PF03837">
    <property type="entry name" value="RecT"/>
    <property type="match status" value="1"/>
</dbReference>
<organism evidence="2 3">
    <name type="scientific">Brevibacterium aurantiacum</name>
    <dbReference type="NCBI Taxonomy" id="273384"/>
    <lineage>
        <taxon>Bacteria</taxon>
        <taxon>Bacillati</taxon>
        <taxon>Actinomycetota</taxon>
        <taxon>Actinomycetes</taxon>
        <taxon>Micrococcales</taxon>
        <taxon>Brevibacteriaceae</taxon>
        <taxon>Brevibacterium</taxon>
    </lineage>
</organism>
<dbReference type="OrthoDB" id="3194907at2"/>
<evidence type="ECO:0000313" key="3">
    <source>
        <dbReference type="Proteomes" id="UP000316406"/>
    </source>
</evidence>
<feature type="region of interest" description="Disordered" evidence="1">
    <location>
        <begin position="1"/>
        <end position="29"/>
    </location>
</feature>
<evidence type="ECO:0000313" key="2">
    <source>
        <dbReference type="EMBL" id="TSI11302.1"/>
    </source>
</evidence>
<reference evidence="2 3" key="1">
    <citation type="submission" date="2019-07" db="EMBL/GenBank/DDBJ databases">
        <title>Draft genome sequence of Brevibacterium aurantiacum XU54 isolated from Xinjiang China.</title>
        <authorList>
            <person name="Xu X."/>
        </authorList>
    </citation>
    <scope>NUCLEOTIDE SEQUENCE [LARGE SCALE GENOMIC DNA]</scope>
    <source>
        <strain evidence="2 3">XU54</strain>
    </source>
</reference>
<evidence type="ECO:0000256" key="1">
    <source>
        <dbReference type="SAM" id="MobiDB-lite"/>
    </source>
</evidence>
<gene>
    <name evidence="2" type="ORF">FO013_21890</name>
</gene>